<protein>
    <submittedName>
        <fullName evidence="1">2-hydroxyacyl-CoA dehydratase</fullName>
    </submittedName>
</protein>
<dbReference type="RefSeq" id="WP_259035914.1">
    <property type="nucleotide sequence ID" value="NZ_JAJISC010000003.1"/>
</dbReference>
<evidence type="ECO:0000313" key="1">
    <source>
        <dbReference type="EMBL" id="MCS2609416.1"/>
    </source>
</evidence>
<evidence type="ECO:0000313" key="2">
    <source>
        <dbReference type="Proteomes" id="UP001165542"/>
    </source>
</evidence>
<organism evidence="1 2">
    <name type="scientific">Halomonas dongshanensis</name>
    <dbReference type="NCBI Taxonomy" id="2890835"/>
    <lineage>
        <taxon>Bacteria</taxon>
        <taxon>Pseudomonadati</taxon>
        <taxon>Pseudomonadota</taxon>
        <taxon>Gammaproteobacteria</taxon>
        <taxon>Oceanospirillales</taxon>
        <taxon>Halomonadaceae</taxon>
        <taxon>Halomonas</taxon>
    </lineage>
</organism>
<gene>
    <name evidence="1" type="ORF">LLY24_08820</name>
</gene>
<name>A0ABT2ECW4_9GAMM</name>
<dbReference type="Gene3D" id="1.20.1260.10">
    <property type="match status" value="1"/>
</dbReference>
<accession>A0ABT2ECW4</accession>
<dbReference type="Proteomes" id="UP001165542">
    <property type="component" value="Unassembled WGS sequence"/>
</dbReference>
<proteinExistence type="predicted"/>
<dbReference type="InterPro" id="IPR012347">
    <property type="entry name" value="Ferritin-like"/>
</dbReference>
<keyword evidence="2" id="KW-1185">Reference proteome</keyword>
<sequence length="156" mass="17894">MRYNTVKDLIDWAIGFHERMAHQYRDAAATAKSRDERLAMALDYLSDRELKLKSGLETLTHDGFDHREVLDTWFDETGEFPEPPALDALAERPVADSIDALMRTAADEHERLESLYRHRAEQAGIEPEEEFFTALADGHNAEGKRMVMSLKELQSM</sequence>
<comment type="caution">
    <text evidence="1">The sequence shown here is derived from an EMBL/GenBank/DDBJ whole genome shotgun (WGS) entry which is preliminary data.</text>
</comment>
<dbReference type="EMBL" id="JAJISC010000003">
    <property type="protein sequence ID" value="MCS2609416.1"/>
    <property type="molecule type" value="Genomic_DNA"/>
</dbReference>
<reference evidence="1" key="1">
    <citation type="submission" date="2021-11" db="EMBL/GenBank/DDBJ databases">
        <title>Halomonas sp., isolated from a coastal aquaculture zone in Dongshan Bay.</title>
        <authorList>
            <person name="Lin W."/>
        </authorList>
    </citation>
    <scope>NUCLEOTIDE SEQUENCE</scope>
    <source>
        <strain evidence="1">Yzlin-01</strain>
    </source>
</reference>